<dbReference type="Pfam" id="PF05430">
    <property type="entry name" value="Methyltransf_30"/>
    <property type="match status" value="1"/>
</dbReference>
<keyword evidence="1 10" id="KW-0963">Cytoplasm</keyword>
<dbReference type="PANTHER" id="PTHR13847:SF283">
    <property type="entry name" value="TRNA 5-METHYLAMINOMETHYL-2-THIOURIDINE BIOSYNTHESIS BIFUNCTIONAL PROTEIN MNMC"/>
    <property type="match status" value="1"/>
</dbReference>
<organism evidence="13 14">
    <name type="scientific">Actinobacillus lignieresii</name>
    <dbReference type="NCBI Taxonomy" id="720"/>
    <lineage>
        <taxon>Bacteria</taxon>
        <taxon>Pseudomonadati</taxon>
        <taxon>Pseudomonadota</taxon>
        <taxon>Gammaproteobacteria</taxon>
        <taxon>Pasteurellales</taxon>
        <taxon>Pasteurellaceae</taxon>
        <taxon>Actinobacillus</taxon>
    </lineage>
</organism>
<dbReference type="GO" id="GO:0050660">
    <property type="term" value="F:flavin adenine dinucleotide binding"/>
    <property type="evidence" value="ECO:0007669"/>
    <property type="project" value="UniProtKB-UniRule"/>
</dbReference>
<evidence type="ECO:0000256" key="6">
    <source>
        <dbReference type="ARBA" id="ARBA00022694"/>
    </source>
</evidence>
<dbReference type="InterPro" id="IPR023032">
    <property type="entry name" value="tRNA_MAMT_biosynth_bifunc_MnmC"/>
</dbReference>
<dbReference type="InterPro" id="IPR029063">
    <property type="entry name" value="SAM-dependent_MTases_sf"/>
</dbReference>
<dbReference type="Proteomes" id="UP000254253">
    <property type="component" value="Unassembled WGS sequence"/>
</dbReference>
<name>A0A380TTX6_ACTLI</name>
<evidence type="ECO:0000256" key="4">
    <source>
        <dbReference type="ARBA" id="ARBA00022679"/>
    </source>
</evidence>
<keyword evidence="14" id="KW-1185">Reference proteome</keyword>
<reference evidence="13 14" key="1">
    <citation type="submission" date="2018-06" db="EMBL/GenBank/DDBJ databases">
        <authorList>
            <consortium name="Pathogen Informatics"/>
            <person name="Doyle S."/>
        </authorList>
    </citation>
    <scope>NUCLEOTIDE SEQUENCE [LARGE SCALE GENOMIC DNA]</scope>
    <source>
        <strain evidence="13 14">NCTC4191</strain>
    </source>
</reference>
<comment type="similarity">
    <text evidence="10">In the C-terminal section; belongs to the DAO family.</text>
</comment>
<dbReference type="Gene3D" id="3.30.9.10">
    <property type="entry name" value="D-Amino Acid Oxidase, subunit A, domain 2"/>
    <property type="match status" value="1"/>
</dbReference>
<evidence type="ECO:0000313" key="13">
    <source>
        <dbReference type="EMBL" id="SUT91043.1"/>
    </source>
</evidence>
<dbReference type="GO" id="GO:0032259">
    <property type="term" value="P:methylation"/>
    <property type="evidence" value="ECO:0007669"/>
    <property type="project" value="UniProtKB-KW"/>
</dbReference>
<dbReference type="NCBIfam" id="NF002484">
    <property type="entry name" value="PRK01747.1-5"/>
    <property type="match status" value="1"/>
</dbReference>
<dbReference type="EC" id="2.1.1.61" evidence="10"/>
<dbReference type="InterPro" id="IPR008471">
    <property type="entry name" value="MnmC-like_methylTransf"/>
</dbReference>
<evidence type="ECO:0000256" key="7">
    <source>
        <dbReference type="ARBA" id="ARBA00022827"/>
    </source>
</evidence>
<evidence type="ECO:0000256" key="3">
    <source>
        <dbReference type="ARBA" id="ARBA00022630"/>
    </source>
</evidence>
<evidence type="ECO:0000256" key="8">
    <source>
        <dbReference type="ARBA" id="ARBA00023002"/>
    </source>
</evidence>
<sequence>MLSVTSVLSVYSVVNVMNKLSFASLSFNSNNTPVSEQFDDIYFSTQDGLEESYYVFQDGNQLWQKWQAHSAESFVIAETGFGTGLNFLAVADKFQQFLSEFPNSKLKRLYFISFEKFPLTAEQLATVHKNYPQFVKLSQKMTACWQPRQTGCQRYHFEQIYLDVWFGDMLDSLPQLGDLYSNRIDAWFLDGFSPDKNPEMWNETLYRQMFRLTKNGGSFATFTAASAVRKGLQTVGFEVKKRKGFGKKREMLWGEKPQQSETAPVNYPYFYNEPQTEANDIAIVGGGVASLFVALSLLEKGKKVTLYCKDNALAQNASGNLQGAIYPQLSDDDARNIRFYVHCFDYALQRLAQIEPLVNFEHALTGVALYAYNDKTAKKLEKIARQTNDDSLFKLCNAAELSEKIGLNVPNGGAFMPQSGWLSPIQFVQGTFAYLQTKGLLIVLNHGVKDPQFSEGKWQWQHNGKTFSHQILVLANGHTLTQFQHAQGIPLYPVRGQVSQIPTTPALQQLKCVVCYDGYLTPVSKANTHCIGASHVRDNAETHFSPEEHHENVAKLQQNLTVCDWTGNIDLSQNLARQGVRAALRDRVPMVGQMPNFSLQKAQYQNLYNQLRRKQALENAENFANLYLVNGLASRGLTTAPLLGEMLASLICDEPLPISEDIWHVLSPNRTWIRKLLKGSKVE</sequence>
<dbReference type="NCBIfam" id="NF033855">
    <property type="entry name" value="tRNA_MNMC2"/>
    <property type="match status" value="1"/>
</dbReference>
<evidence type="ECO:0000313" key="14">
    <source>
        <dbReference type="Proteomes" id="UP000254253"/>
    </source>
</evidence>
<dbReference type="GO" id="GO:0002098">
    <property type="term" value="P:tRNA wobble uridine modification"/>
    <property type="evidence" value="ECO:0007669"/>
    <property type="project" value="TreeGrafter"/>
</dbReference>
<comment type="function">
    <text evidence="10">Catalyzes the last two steps in the biosynthesis of 5-methylaminomethyl-2-thiouridine (mnm(5)s(2)U) at the wobble position (U34) in tRNA. Catalyzes the FAD-dependent demodification of cmnm(5)s(2)U34 to nm(5)s(2)U34, followed by the transfer of a methyl group from S-adenosyl-L-methionine to nm(5)s(2)U34, to form mnm(5)s(2)U34.</text>
</comment>
<keyword evidence="4 10" id="KW-0808">Transferase</keyword>
<evidence type="ECO:0000256" key="9">
    <source>
        <dbReference type="ARBA" id="ARBA00023268"/>
    </source>
</evidence>
<keyword evidence="2 10" id="KW-0489">Methyltransferase</keyword>
<accession>A0A380TTX6</accession>
<dbReference type="NCBIfam" id="TIGR03197">
    <property type="entry name" value="MnmC_Cterm"/>
    <property type="match status" value="1"/>
</dbReference>
<dbReference type="GO" id="GO:0004808">
    <property type="term" value="F:tRNA (5-methylaminomethyl-2-thiouridylate)(34)-methyltransferase activity"/>
    <property type="evidence" value="ECO:0007669"/>
    <property type="project" value="UniProtKB-EC"/>
</dbReference>
<evidence type="ECO:0000256" key="2">
    <source>
        <dbReference type="ARBA" id="ARBA00022603"/>
    </source>
</evidence>
<dbReference type="EMBL" id="UFRN01000002">
    <property type="protein sequence ID" value="SUT91043.1"/>
    <property type="molecule type" value="Genomic_DNA"/>
</dbReference>
<dbReference type="Pfam" id="PF01266">
    <property type="entry name" value="DAO"/>
    <property type="match status" value="1"/>
</dbReference>
<dbReference type="EC" id="1.5.-.-" evidence="10"/>
<dbReference type="Gene3D" id="3.50.50.60">
    <property type="entry name" value="FAD/NAD(P)-binding domain"/>
    <property type="match status" value="1"/>
</dbReference>
<dbReference type="InterPro" id="IPR006076">
    <property type="entry name" value="FAD-dep_OxRdtase"/>
</dbReference>
<evidence type="ECO:0000256" key="1">
    <source>
        <dbReference type="ARBA" id="ARBA00022490"/>
    </source>
</evidence>
<feature type="region of interest" description="FAD-dependent cmnm(5)s(2)U34 oxidoreductase" evidence="10">
    <location>
        <begin position="284"/>
        <end position="683"/>
    </location>
</feature>
<protein>
    <recommendedName>
        <fullName evidence="10">tRNA 5-methylaminomethyl-2-thiouridine biosynthesis bifunctional protein MnmC</fullName>
        <shortName evidence="10">tRNA mnm(5)s(2)U biosynthesis bifunctional protein</shortName>
    </recommendedName>
    <domain>
        <recommendedName>
            <fullName evidence="10">tRNA (mnm(5)s(2)U34)-methyltransferase</fullName>
            <ecNumber evidence="10">2.1.1.61</ecNumber>
        </recommendedName>
    </domain>
    <domain>
        <recommendedName>
            <fullName evidence="10">FAD-dependent cmnm(5)s(2)U34 oxidoreductase</fullName>
            <ecNumber evidence="10">1.5.-.-</ecNumber>
        </recommendedName>
    </domain>
</protein>
<evidence type="ECO:0000259" key="11">
    <source>
        <dbReference type="Pfam" id="PF01266"/>
    </source>
</evidence>
<dbReference type="SUPFAM" id="SSF51905">
    <property type="entry name" value="FAD/NAD(P)-binding domain"/>
    <property type="match status" value="1"/>
</dbReference>
<dbReference type="GO" id="GO:0016645">
    <property type="term" value="F:oxidoreductase activity, acting on the CH-NH group of donors"/>
    <property type="evidence" value="ECO:0007669"/>
    <property type="project" value="InterPro"/>
</dbReference>
<dbReference type="PANTHER" id="PTHR13847">
    <property type="entry name" value="SARCOSINE DEHYDROGENASE-RELATED"/>
    <property type="match status" value="1"/>
</dbReference>
<keyword evidence="5 10" id="KW-0949">S-adenosyl-L-methionine</keyword>
<comment type="catalytic activity">
    <reaction evidence="10">
        <text>5-aminomethyl-2-thiouridine(34) in tRNA + S-adenosyl-L-methionine = 5-methylaminomethyl-2-thiouridine(34) in tRNA + S-adenosyl-L-homocysteine + H(+)</text>
        <dbReference type="Rhea" id="RHEA:19569"/>
        <dbReference type="Rhea" id="RHEA-COMP:10195"/>
        <dbReference type="Rhea" id="RHEA-COMP:10197"/>
        <dbReference type="ChEBI" id="CHEBI:15378"/>
        <dbReference type="ChEBI" id="CHEBI:57856"/>
        <dbReference type="ChEBI" id="CHEBI:59789"/>
        <dbReference type="ChEBI" id="CHEBI:74454"/>
        <dbReference type="ChEBI" id="CHEBI:74455"/>
        <dbReference type="EC" id="2.1.1.61"/>
    </reaction>
</comment>
<dbReference type="InterPro" id="IPR017610">
    <property type="entry name" value="tRNA_S-uridine_synth_MnmC_C"/>
</dbReference>
<keyword evidence="7 10" id="KW-0274">FAD</keyword>
<dbReference type="GO" id="GO:0005737">
    <property type="term" value="C:cytoplasm"/>
    <property type="evidence" value="ECO:0007669"/>
    <property type="project" value="UniProtKB-SubCell"/>
</dbReference>
<proteinExistence type="inferred from homology"/>
<evidence type="ECO:0000256" key="5">
    <source>
        <dbReference type="ARBA" id="ARBA00022691"/>
    </source>
</evidence>
<comment type="cofactor">
    <cofactor evidence="10">
        <name>FAD</name>
        <dbReference type="ChEBI" id="CHEBI:57692"/>
    </cofactor>
</comment>
<dbReference type="InterPro" id="IPR036188">
    <property type="entry name" value="FAD/NAD-bd_sf"/>
</dbReference>
<comment type="subcellular location">
    <subcellularLocation>
        <location evidence="10">Cytoplasm</location>
    </subcellularLocation>
</comment>
<keyword evidence="3 10" id="KW-0285">Flavoprotein</keyword>
<dbReference type="HAMAP" id="MF_01102">
    <property type="entry name" value="MnmC"/>
    <property type="match status" value="1"/>
</dbReference>
<feature type="region of interest" description="tRNA (mnm(5)s(2)U34)-methyltransferase" evidence="10">
    <location>
        <begin position="1"/>
        <end position="257"/>
    </location>
</feature>
<dbReference type="Gene3D" id="3.40.50.150">
    <property type="entry name" value="Vaccinia Virus protein VP39"/>
    <property type="match status" value="1"/>
</dbReference>
<keyword evidence="6 10" id="KW-0819">tRNA processing</keyword>
<dbReference type="NCBIfam" id="NF002481">
    <property type="entry name" value="PRK01747.1-2"/>
    <property type="match status" value="1"/>
</dbReference>
<dbReference type="AlphaFoldDB" id="A0A380TTX6"/>
<gene>
    <name evidence="10 13" type="primary">mnmC</name>
    <name evidence="13" type="ORF">NCTC4191_00441</name>
</gene>
<feature type="domain" description="MnmC-like methyltransferase" evidence="12">
    <location>
        <begin position="133"/>
        <end position="256"/>
    </location>
</feature>
<dbReference type="InterPro" id="IPR047785">
    <property type="entry name" value="tRNA_MNMC2"/>
</dbReference>
<comment type="similarity">
    <text evidence="10">In the N-terminal section; belongs to the methyltransferase superfamily. tRNA (mnm(5)s(2)U34)-methyltransferase family.</text>
</comment>
<evidence type="ECO:0000256" key="10">
    <source>
        <dbReference type="HAMAP-Rule" id="MF_01102"/>
    </source>
</evidence>
<evidence type="ECO:0000259" key="12">
    <source>
        <dbReference type="Pfam" id="PF05430"/>
    </source>
</evidence>
<keyword evidence="9 10" id="KW-0511">Multifunctional enzyme</keyword>
<keyword evidence="8 10" id="KW-0560">Oxidoreductase</keyword>
<feature type="domain" description="FAD dependent oxidoreductase" evidence="11">
    <location>
        <begin position="280"/>
        <end position="650"/>
    </location>
</feature>